<organism evidence="2 3">
    <name type="scientific">Rhodococcus aetherivorans</name>
    <dbReference type="NCBI Taxonomy" id="191292"/>
    <lineage>
        <taxon>Bacteria</taxon>
        <taxon>Bacillati</taxon>
        <taxon>Actinomycetota</taxon>
        <taxon>Actinomycetes</taxon>
        <taxon>Mycobacteriales</taxon>
        <taxon>Nocardiaceae</taxon>
        <taxon>Rhodococcus</taxon>
    </lineage>
</organism>
<reference evidence="2 3" key="1">
    <citation type="journal article" date="2018" name="Biodegradation">
        <title>1,4-Dioxane degradation characteristics of Rhodococcus aetherivorans JCM 14343.</title>
        <authorList>
            <person name="Inoue D."/>
            <person name="Tsunoda T."/>
            <person name="Yamamoto N."/>
            <person name="Ike M."/>
            <person name="Sei K."/>
        </authorList>
    </citation>
    <scope>NUCLEOTIDE SEQUENCE [LARGE SCALE GENOMIC DNA]</scope>
    <source>
        <strain evidence="2 3">JCM 14343</strain>
    </source>
</reference>
<keyword evidence="3" id="KW-1185">Reference proteome</keyword>
<proteinExistence type="predicted"/>
<dbReference type="EMBL" id="BLAH01000094">
    <property type="protein sequence ID" value="GES38484.1"/>
    <property type="molecule type" value="Genomic_DNA"/>
</dbReference>
<comment type="caution">
    <text evidence="2">The sequence shown here is derived from an EMBL/GenBank/DDBJ whole genome shotgun (WGS) entry which is preliminary data.</text>
</comment>
<feature type="region of interest" description="Disordered" evidence="1">
    <location>
        <begin position="25"/>
        <end position="45"/>
    </location>
</feature>
<sequence length="45" mass="4721">MGGSCDTRLPANPALASIARISACTRRRSGGSDRVHRSGRVNRPG</sequence>
<evidence type="ECO:0000256" key="1">
    <source>
        <dbReference type="SAM" id="MobiDB-lite"/>
    </source>
</evidence>
<dbReference type="Proteomes" id="UP000325466">
    <property type="component" value="Unassembled WGS sequence"/>
</dbReference>
<accession>A0ABQ0YQG7</accession>
<protein>
    <submittedName>
        <fullName evidence="2">Uncharacterized protein</fullName>
    </submittedName>
</protein>
<name>A0ABQ0YQG7_9NOCA</name>
<evidence type="ECO:0000313" key="2">
    <source>
        <dbReference type="EMBL" id="GES38484.1"/>
    </source>
</evidence>
<gene>
    <name evidence="2" type="ORF">RAJCM14343_3749</name>
</gene>
<evidence type="ECO:0000313" key="3">
    <source>
        <dbReference type="Proteomes" id="UP000325466"/>
    </source>
</evidence>